<sequence>MRAVLCSEQ</sequence>
<dbReference type="Proteomes" id="UP000237246">
    <property type="component" value="Unassembled WGS sequence"/>
</dbReference>
<reference evidence="1 2" key="1">
    <citation type="submission" date="2018-01" db="EMBL/GenBank/DDBJ databases">
        <title>Comparison of the Chinese Bamboo Partridge and Red Junglefowl genome sequences highlights the importance of demography in genome evolution.</title>
        <authorList>
            <person name="Tiley G.P."/>
            <person name="Kimball R.T."/>
            <person name="Braun E.L."/>
            <person name="Burleigh J.G."/>
        </authorList>
    </citation>
    <scope>NUCLEOTIDE SEQUENCE [LARGE SCALE GENOMIC DNA]</scope>
    <source>
        <strain evidence="1">RTK389</strain>
        <tissue evidence="1">Blood</tissue>
    </source>
</reference>
<evidence type="ECO:0000313" key="2">
    <source>
        <dbReference type="Proteomes" id="UP000237246"/>
    </source>
</evidence>
<protein>
    <submittedName>
        <fullName evidence="1">Uncharacterized protein</fullName>
    </submittedName>
</protein>
<accession>A0A2P4SZX0</accession>
<proteinExistence type="predicted"/>
<organism evidence="1 2">
    <name type="scientific">Bambusicola thoracicus</name>
    <name type="common">Chinese bamboo-partridge</name>
    <name type="synonym">Perdix thoracica</name>
    <dbReference type="NCBI Taxonomy" id="9083"/>
    <lineage>
        <taxon>Eukaryota</taxon>
        <taxon>Metazoa</taxon>
        <taxon>Chordata</taxon>
        <taxon>Craniata</taxon>
        <taxon>Vertebrata</taxon>
        <taxon>Euteleostomi</taxon>
        <taxon>Archelosauria</taxon>
        <taxon>Archosauria</taxon>
        <taxon>Dinosauria</taxon>
        <taxon>Saurischia</taxon>
        <taxon>Theropoda</taxon>
        <taxon>Coelurosauria</taxon>
        <taxon>Aves</taxon>
        <taxon>Neognathae</taxon>
        <taxon>Galloanserae</taxon>
        <taxon>Galliformes</taxon>
        <taxon>Phasianidae</taxon>
        <taxon>Perdicinae</taxon>
        <taxon>Bambusicola</taxon>
    </lineage>
</organism>
<dbReference type="EMBL" id="PPHD01014496">
    <property type="protein sequence ID" value="POI29652.1"/>
    <property type="molecule type" value="Genomic_DNA"/>
</dbReference>
<gene>
    <name evidence="1" type="ORF">CIB84_006598</name>
</gene>
<comment type="caution">
    <text evidence="1">The sequence shown here is derived from an EMBL/GenBank/DDBJ whole genome shotgun (WGS) entry which is preliminary data.</text>
</comment>
<keyword evidence="2" id="KW-1185">Reference proteome</keyword>
<name>A0A2P4SZX0_BAMTH</name>
<evidence type="ECO:0000313" key="1">
    <source>
        <dbReference type="EMBL" id="POI29652.1"/>
    </source>
</evidence>